<dbReference type="AlphaFoldDB" id="A0ABD3H8N7"/>
<evidence type="ECO:0000259" key="2">
    <source>
        <dbReference type="Pfam" id="PF13837"/>
    </source>
</evidence>
<comment type="caution">
    <text evidence="3">The sequence shown here is derived from an EMBL/GenBank/DDBJ whole genome shotgun (WGS) entry which is preliminary data.</text>
</comment>
<organism evidence="3 4">
    <name type="scientific">Riccia sorocarpa</name>
    <dbReference type="NCBI Taxonomy" id="122646"/>
    <lineage>
        <taxon>Eukaryota</taxon>
        <taxon>Viridiplantae</taxon>
        <taxon>Streptophyta</taxon>
        <taxon>Embryophyta</taxon>
        <taxon>Marchantiophyta</taxon>
        <taxon>Marchantiopsida</taxon>
        <taxon>Marchantiidae</taxon>
        <taxon>Marchantiales</taxon>
        <taxon>Ricciaceae</taxon>
        <taxon>Riccia</taxon>
    </lineage>
</organism>
<sequence>MEESLKWQHQGFATRMARPFWGEANVIMDSQMHGLSASVRIPRGQPNYSPPIEEPTFVPPTRDDSPVVTSQPRKKQKEKESRRRKDPKTTSSVRKTSNCNAPSPYESSASPGGVDGTMDGDDNDSDGDDGGAGEGGRGRKWHSWENVVLLGAKRDEAVQRASSAPRGIILRAKEIWELINRKWKAKGVNFDRAQCRGKWNVIVHDYRKIIDHNARSGQ</sequence>
<dbReference type="InterPro" id="IPR044822">
    <property type="entry name" value="Myb_DNA-bind_4"/>
</dbReference>
<gene>
    <name evidence="3" type="ORF">R1sor_009045</name>
</gene>
<dbReference type="Proteomes" id="UP001633002">
    <property type="component" value="Unassembled WGS sequence"/>
</dbReference>
<keyword evidence="4" id="KW-1185">Reference proteome</keyword>
<dbReference type="Pfam" id="PF13837">
    <property type="entry name" value="Myb_DNA-bind_4"/>
    <property type="match status" value="1"/>
</dbReference>
<protein>
    <recommendedName>
        <fullName evidence="2">Myb/SANT-like DNA-binding domain-containing protein</fullName>
    </recommendedName>
</protein>
<feature type="region of interest" description="Disordered" evidence="1">
    <location>
        <begin position="37"/>
        <end position="139"/>
    </location>
</feature>
<reference evidence="3 4" key="1">
    <citation type="submission" date="2024-09" db="EMBL/GenBank/DDBJ databases">
        <title>Chromosome-scale assembly of Riccia sorocarpa.</title>
        <authorList>
            <person name="Paukszto L."/>
        </authorList>
    </citation>
    <scope>NUCLEOTIDE SEQUENCE [LARGE SCALE GENOMIC DNA]</scope>
    <source>
        <strain evidence="3">LP-2024</strain>
        <tissue evidence="3">Aerial parts of the thallus</tissue>
    </source>
</reference>
<accession>A0ABD3H8N7</accession>
<evidence type="ECO:0000313" key="3">
    <source>
        <dbReference type="EMBL" id="KAL3686471.1"/>
    </source>
</evidence>
<evidence type="ECO:0000313" key="4">
    <source>
        <dbReference type="Proteomes" id="UP001633002"/>
    </source>
</evidence>
<proteinExistence type="predicted"/>
<feature type="compositionally biased region" description="Acidic residues" evidence="1">
    <location>
        <begin position="118"/>
        <end position="131"/>
    </location>
</feature>
<dbReference type="Gene3D" id="1.10.10.60">
    <property type="entry name" value="Homeodomain-like"/>
    <property type="match status" value="1"/>
</dbReference>
<evidence type="ECO:0000256" key="1">
    <source>
        <dbReference type="SAM" id="MobiDB-lite"/>
    </source>
</evidence>
<name>A0ABD3H8N7_9MARC</name>
<dbReference type="EMBL" id="JBJQOH010000005">
    <property type="protein sequence ID" value="KAL3686471.1"/>
    <property type="molecule type" value="Genomic_DNA"/>
</dbReference>
<feature type="domain" description="Myb/SANT-like DNA-binding" evidence="2">
    <location>
        <begin position="139"/>
        <end position="216"/>
    </location>
</feature>
<feature type="compositionally biased region" description="Polar residues" evidence="1">
    <location>
        <begin position="89"/>
        <end position="110"/>
    </location>
</feature>